<evidence type="ECO:0000259" key="5">
    <source>
        <dbReference type="SMART" id="SM00134"/>
    </source>
</evidence>
<feature type="chain" id="PRO_5004238491" evidence="4">
    <location>
        <begin position="21"/>
        <end position="193"/>
    </location>
</feature>
<dbReference type="SUPFAM" id="SSF57302">
    <property type="entry name" value="Snake toxin-like"/>
    <property type="match status" value="2"/>
</dbReference>
<dbReference type="GO" id="GO:0005576">
    <property type="term" value="C:extracellular region"/>
    <property type="evidence" value="ECO:0007669"/>
    <property type="project" value="UniProtKB-SubCell"/>
</dbReference>
<dbReference type="Gene3D" id="2.10.60.10">
    <property type="entry name" value="CD59"/>
    <property type="match status" value="2"/>
</dbReference>
<evidence type="ECO:0000256" key="2">
    <source>
        <dbReference type="ARBA" id="ARBA00022525"/>
    </source>
</evidence>
<dbReference type="EMBL" id="DQ097073">
    <property type="protein sequence ID" value="AAZ06337.1"/>
    <property type="molecule type" value="mRNA"/>
</dbReference>
<accession>Q4FAC9</accession>
<dbReference type="PANTHER" id="PTHR20914:SF9">
    <property type="entry name" value="COILED, ISOFORM A"/>
    <property type="match status" value="1"/>
</dbReference>
<evidence type="ECO:0000256" key="3">
    <source>
        <dbReference type="ARBA" id="ARBA00022729"/>
    </source>
</evidence>
<feature type="domain" description="UPAR/Ly6" evidence="5">
    <location>
        <begin position="21"/>
        <end position="112"/>
    </location>
</feature>
<proteinExistence type="evidence at transcript level"/>
<dbReference type="InterPro" id="IPR018363">
    <property type="entry name" value="CD59_antigen_CS"/>
</dbReference>
<feature type="signal peptide" evidence="4">
    <location>
        <begin position="1"/>
        <end position="20"/>
    </location>
</feature>
<dbReference type="PANTHER" id="PTHR20914">
    <property type="entry name" value="LY6/PLAUR DOMAIN-CONTAINING PROTEIN 8"/>
    <property type="match status" value="1"/>
</dbReference>
<evidence type="ECO:0000256" key="4">
    <source>
        <dbReference type="SAM" id="SignalP"/>
    </source>
</evidence>
<name>Q4FAC9_9SALA</name>
<sequence>MNAFLTGVIFLVAFTATGNCLQCYECIGNGTDCTGELISCSDGVTTCETIKIETKQDDNTTNQVIKVCSRKDEQNSIYREMSRTTYFQLETHICDTDGCNQGPAPHNAPDNTTNGVKCMECFSENGSDCDSEDIVECTGDMKKCLFMSSFGCIEESTPCSYRLCTNIKFIEQHPFYYQIAESLVETIEVTDGI</sequence>
<protein>
    <submittedName>
        <fullName evidence="6">Sodefrin-like factor</fullName>
    </submittedName>
</protein>
<dbReference type="AlphaFoldDB" id="Q4FAC9"/>
<dbReference type="SMART" id="SM00134">
    <property type="entry name" value="LU"/>
    <property type="match status" value="1"/>
</dbReference>
<comment type="subcellular location">
    <subcellularLocation>
        <location evidence="1">Secreted</location>
    </subcellularLocation>
</comment>
<gene>
    <name evidence="6" type="primary">SPF1</name>
</gene>
<organism evidence="6">
    <name type="scientific">Eurycea wilderae</name>
    <dbReference type="NCBI Taxonomy" id="52111"/>
    <lineage>
        <taxon>Eukaryota</taxon>
        <taxon>Metazoa</taxon>
        <taxon>Chordata</taxon>
        <taxon>Craniata</taxon>
        <taxon>Vertebrata</taxon>
        <taxon>Euteleostomi</taxon>
        <taxon>Amphibia</taxon>
        <taxon>Batrachia</taxon>
        <taxon>Caudata</taxon>
        <taxon>Salamandroidea</taxon>
        <taxon>Plethodontidae</taxon>
        <taxon>Hemidactyliinae</taxon>
        <taxon>Eurycea</taxon>
    </lineage>
</organism>
<dbReference type="PROSITE" id="PS00983">
    <property type="entry name" value="LY6_UPAR"/>
    <property type="match status" value="1"/>
</dbReference>
<evidence type="ECO:0000256" key="1">
    <source>
        <dbReference type="ARBA" id="ARBA00004613"/>
    </source>
</evidence>
<reference evidence="6" key="1">
    <citation type="journal article" date="2007" name="Evolution">
        <title>Evolutionary replacement of components in a salamander pheromone signaling complex: more evidence for phenotypic-molecular decoupling.</title>
        <authorList>
            <person name="Palmer C.A."/>
            <person name="Watts R.A."/>
            <person name="Houck L.D."/>
            <person name="Picard A.L."/>
            <person name="Arnold S.J."/>
        </authorList>
    </citation>
    <scope>NUCLEOTIDE SEQUENCE</scope>
    <source>
        <tissue evidence="6">Mental gland</tissue>
    </source>
</reference>
<keyword evidence="3 4" id="KW-0732">Signal</keyword>
<dbReference type="InterPro" id="IPR045860">
    <property type="entry name" value="Snake_toxin-like_sf"/>
</dbReference>
<dbReference type="InterPro" id="IPR016054">
    <property type="entry name" value="LY6_UPA_recep-like"/>
</dbReference>
<evidence type="ECO:0000313" key="6">
    <source>
        <dbReference type="EMBL" id="AAZ06337.1"/>
    </source>
</evidence>
<dbReference type="InterPro" id="IPR050918">
    <property type="entry name" value="CNF-like_PLA2_Inhibitor"/>
</dbReference>
<keyword evidence="2" id="KW-0964">Secreted</keyword>